<gene>
    <name evidence="1" type="ORF">CONCODRAFT_158108</name>
</gene>
<reference evidence="1 2" key="1">
    <citation type="journal article" date="2015" name="Genome Biol. Evol.">
        <title>Phylogenomic analyses indicate that early fungi evolved digesting cell walls of algal ancestors of land plants.</title>
        <authorList>
            <person name="Chang Y."/>
            <person name="Wang S."/>
            <person name="Sekimoto S."/>
            <person name="Aerts A.L."/>
            <person name="Choi C."/>
            <person name="Clum A."/>
            <person name="LaButti K.M."/>
            <person name="Lindquist E.A."/>
            <person name="Yee Ngan C."/>
            <person name="Ohm R.A."/>
            <person name="Salamov A.A."/>
            <person name="Grigoriev I.V."/>
            <person name="Spatafora J.W."/>
            <person name="Berbee M.L."/>
        </authorList>
    </citation>
    <scope>NUCLEOTIDE SEQUENCE [LARGE SCALE GENOMIC DNA]</scope>
    <source>
        <strain evidence="1 2">NRRL 28638</strain>
    </source>
</reference>
<evidence type="ECO:0000313" key="1">
    <source>
        <dbReference type="EMBL" id="KXN70682.1"/>
    </source>
</evidence>
<name>A0A137P6P8_CONC2</name>
<evidence type="ECO:0000313" key="2">
    <source>
        <dbReference type="Proteomes" id="UP000070444"/>
    </source>
</evidence>
<dbReference type="SUPFAM" id="SSF52047">
    <property type="entry name" value="RNI-like"/>
    <property type="match status" value="1"/>
</dbReference>
<dbReference type="InterPro" id="IPR032675">
    <property type="entry name" value="LRR_dom_sf"/>
</dbReference>
<dbReference type="Gene3D" id="3.80.10.10">
    <property type="entry name" value="Ribonuclease Inhibitor"/>
    <property type="match status" value="1"/>
</dbReference>
<proteinExistence type="predicted"/>
<protein>
    <recommendedName>
        <fullName evidence="3">RNI-like protein</fullName>
    </recommendedName>
</protein>
<sequence>GKNIEKVLNEEYEVSDNNSSYLVNSSLDLPFTEYTKLFNGCIEKFRPYIKCVKFGKYSNHYQLLEVSRVFFQLSKLSISNTKISLMAFQKALSNLKYLKSFSMHGVSFLHYNGDPESIKPIILPNTLKHLDWQSCKVLHTVVEEDPQSASFDYFGSESVHSMFQFQPDYFSKLKLYSSYLLDEYPFNMEILRLNPQLTYLKLWIGEFNETSVSIISLIHNVKNLELYVDRLNFNLKIINFSLPNLTCLRFYRAELRVWPLIEKLALSSPNLSELRIEIGIYTDPNIIELVNNLPNLKKLAIQSYFDINPNFEDFRPGPKFEYLELHVQLNVHPILNKLAQYPNFKAVIFNKSFFELSSLLIQDQENTAPPWKLINTQKFIKYYKLS</sequence>
<dbReference type="EMBL" id="KQ964496">
    <property type="protein sequence ID" value="KXN70682.1"/>
    <property type="molecule type" value="Genomic_DNA"/>
</dbReference>
<dbReference type="AlphaFoldDB" id="A0A137P6P8"/>
<keyword evidence="2" id="KW-1185">Reference proteome</keyword>
<evidence type="ECO:0008006" key="3">
    <source>
        <dbReference type="Google" id="ProtNLM"/>
    </source>
</evidence>
<organism evidence="1 2">
    <name type="scientific">Conidiobolus coronatus (strain ATCC 28846 / CBS 209.66 / NRRL 28638)</name>
    <name type="common">Delacroixia coronata</name>
    <dbReference type="NCBI Taxonomy" id="796925"/>
    <lineage>
        <taxon>Eukaryota</taxon>
        <taxon>Fungi</taxon>
        <taxon>Fungi incertae sedis</taxon>
        <taxon>Zoopagomycota</taxon>
        <taxon>Entomophthoromycotina</taxon>
        <taxon>Entomophthoromycetes</taxon>
        <taxon>Entomophthorales</taxon>
        <taxon>Ancylistaceae</taxon>
        <taxon>Conidiobolus</taxon>
    </lineage>
</organism>
<dbReference type="Proteomes" id="UP000070444">
    <property type="component" value="Unassembled WGS sequence"/>
</dbReference>
<feature type="non-terminal residue" evidence="1">
    <location>
        <position position="1"/>
    </location>
</feature>
<accession>A0A137P6P8</accession>